<organism evidence="4 5">
    <name type="scientific">Niabella drilacis (strain DSM 25811 / CCM 8410 / CCUG 62505 / LMG 26954 / E90)</name>
    <dbReference type="NCBI Taxonomy" id="1285928"/>
    <lineage>
        <taxon>Bacteria</taxon>
        <taxon>Pseudomonadati</taxon>
        <taxon>Bacteroidota</taxon>
        <taxon>Chitinophagia</taxon>
        <taxon>Chitinophagales</taxon>
        <taxon>Chitinophagaceae</taxon>
        <taxon>Niabella</taxon>
    </lineage>
</organism>
<proteinExistence type="inferred from homology"/>
<name>A0A1G6J4C1_NIADE</name>
<evidence type="ECO:0000313" key="4">
    <source>
        <dbReference type="EMBL" id="SDC12786.1"/>
    </source>
</evidence>
<dbReference type="Gene3D" id="2.60.40.790">
    <property type="match status" value="1"/>
</dbReference>
<dbReference type="Proteomes" id="UP000198757">
    <property type="component" value="Unassembled WGS sequence"/>
</dbReference>
<evidence type="ECO:0000256" key="1">
    <source>
        <dbReference type="PROSITE-ProRule" id="PRU00285"/>
    </source>
</evidence>
<keyword evidence="5" id="KW-1185">Reference proteome</keyword>
<dbReference type="OrthoDB" id="670468at2"/>
<dbReference type="SUPFAM" id="SSF49764">
    <property type="entry name" value="HSP20-like chaperones"/>
    <property type="match status" value="1"/>
</dbReference>
<sequence>MFTNQSIGGHAQPGFSAPRFKQQGCFFGKKFGGGHPWMHRLHQFMGDSRPANIEETASAFVISLYAAGLQKEHFKISVKEEMLTIGYTVPEQGAPGPFIYQEYQPDSFERSFQLSNKVLTNDISASYTDGVLKITLQKNPETNKPGQEITIA</sequence>
<dbReference type="EMBL" id="FMZO01000001">
    <property type="protein sequence ID" value="SDC12786.1"/>
    <property type="molecule type" value="Genomic_DNA"/>
</dbReference>
<dbReference type="InterPro" id="IPR031107">
    <property type="entry name" value="Small_HSP"/>
</dbReference>
<feature type="domain" description="SHSP" evidence="3">
    <location>
        <begin position="42"/>
        <end position="152"/>
    </location>
</feature>
<dbReference type="CDD" id="cd06464">
    <property type="entry name" value="ACD_sHsps-like"/>
    <property type="match status" value="1"/>
</dbReference>
<gene>
    <name evidence="4" type="ORF">SAMN04487894_101396</name>
</gene>
<evidence type="ECO:0000259" key="3">
    <source>
        <dbReference type="PROSITE" id="PS01031"/>
    </source>
</evidence>
<evidence type="ECO:0000256" key="2">
    <source>
        <dbReference type="RuleBase" id="RU003616"/>
    </source>
</evidence>
<reference evidence="5" key="1">
    <citation type="submission" date="2016-10" db="EMBL/GenBank/DDBJ databases">
        <authorList>
            <person name="Varghese N."/>
            <person name="Submissions S."/>
        </authorList>
    </citation>
    <scope>NUCLEOTIDE SEQUENCE [LARGE SCALE GENOMIC DNA]</scope>
    <source>
        <strain evidence="5">DSM 25811 / CCM 8410 / LMG 26954 / E90</strain>
    </source>
</reference>
<dbReference type="InterPro" id="IPR002068">
    <property type="entry name" value="A-crystallin/Hsp20_dom"/>
</dbReference>
<dbReference type="RefSeq" id="WP_090388331.1">
    <property type="nucleotide sequence ID" value="NZ_FMZO01000001.1"/>
</dbReference>
<dbReference type="InterPro" id="IPR008978">
    <property type="entry name" value="HSP20-like_chaperone"/>
</dbReference>
<accession>A0A1G6J4C1</accession>
<evidence type="ECO:0000313" key="5">
    <source>
        <dbReference type="Proteomes" id="UP000198757"/>
    </source>
</evidence>
<dbReference type="PROSITE" id="PS01031">
    <property type="entry name" value="SHSP"/>
    <property type="match status" value="1"/>
</dbReference>
<dbReference type="Pfam" id="PF00011">
    <property type="entry name" value="HSP20"/>
    <property type="match status" value="1"/>
</dbReference>
<dbReference type="AlphaFoldDB" id="A0A1G6J4C1"/>
<dbReference type="PANTHER" id="PTHR11527">
    <property type="entry name" value="HEAT-SHOCK PROTEIN 20 FAMILY MEMBER"/>
    <property type="match status" value="1"/>
</dbReference>
<comment type="similarity">
    <text evidence="1 2">Belongs to the small heat shock protein (HSP20) family.</text>
</comment>
<protein>
    <submittedName>
        <fullName evidence="4">HSP20 family protein</fullName>
    </submittedName>
</protein>
<dbReference type="STRING" id="1285928.SAMN04487894_101396"/>